<organism evidence="8 9">
    <name type="scientific">Bionectria ochroleuca</name>
    <name type="common">Gliocladium roseum</name>
    <dbReference type="NCBI Taxonomy" id="29856"/>
    <lineage>
        <taxon>Eukaryota</taxon>
        <taxon>Fungi</taxon>
        <taxon>Dikarya</taxon>
        <taxon>Ascomycota</taxon>
        <taxon>Pezizomycotina</taxon>
        <taxon>Sordariomycetes</taxon>
        <taxon>Hypocreomycetidae</taxon>
        <taxon>Hypocreales</taxon>
        <taxon>Bionectriaceae</taxon>
        <taxon>Clonostachys</taxon>
    </lineage>
</organism>
<dbReference type="SUPFAM" id="SSF53649">
    <property type="entry name" value="Alkaline phosphatase-like"/>
    <property type="match status" value="1"/>
</dbReference>
<proteinExistence type="inferred from homology"/>
<dbReference type="PANTHER" id="PTHR43108:SF8">
    <property type="entry name" value="SD21168P"/>
    <property type="match status" value="1"/>
</dbReference>
<evidence type="ECO:0000256" key="6">
    <source>
        <dbReference type="SAM" id="SignalP"/>
    </source>
</evidence>
<dbReference type="PANTHER" id="PTHR43108">
    <property type="entry name" value="N-ACETYLGLUCOSAMINE-6-SULFATASE FAMILY MEMBER"/>
    <property type="match status" value="1"/>
</dbReference>
<dbReference type="InterPro" id="IPR017850">
    <property type="entry name" value="Alkaline_phosphatase_core_sf"/>
</dbReference>
<evidence type="ECO:0000256" key="2">
    <source>
        <dbReference type="ARBA" id="ARBA00022729"/>
    </source>
</evidence>
<feature type="compositionally biased region" description="Polar residues" evidence="5">
    <location>
        <begin position="549"/>
        <end position="566"/>
    </location>
</feature>
<evidence type="ECO:0000256" key="4">
    <source>
        <dbReference type="ARBA" id="ARBA00023180"/>
    </source>
</evidence>
<evidence type="ECO:0000313" key="8">
    <source>
        <dbReference type="EMBL" id="VUC30916.1"/>
    </source>
</evidence>
<dbReference type="Pfam" id="PF00884">
    <property type="entry name" value="Sulfatase"/>
    <property type="match status" value="1"/>
</dbReference>
<dbReference type="PROSITE" id="PS00149">
    <property type="entry name" value="SULFATASE_2"/>
    <property type="match status" value="1"/>
</dbReference>
<keyword evidence="9" id="KW-1185">Reference proteome</keyword>
<dbReference type="InterPro" id="IPR000917">
    <property type="entry name" value="Sulfatase_N"/>
</dbReference>
<protein>
    <recommendedName>
        <fullName evidence="7">Sulfatase N-terminal domain-containing protein</fullName>
    </recommendedName>
</protein>
<dbReference type="CDD" id="cd16147">
    <property type="entry name" value="G6S"/>
    <property type="match status" value="1"/>
</dbReference>
<dbReference type="Gene3D" id="3.40.720.10">
    <property type="entry name" value="Alkaline Phosphatase, subunit A"/>
    <property type="match status" value="1"/>
</dbReference>
<evidence type="ECO:0000313" key="9">
    <source>
        <dbReference type="Proteomes" id="UP000766486"/>
    </source>
</evidence>
<keyword evidence="4" id="KW-0325">Glycoprotein</keyword>
<feature type="signal peptide" evidence="6">
    <location>
        <begin position="1"/>
        <end position="19"/>
    </location>
</feature>
<evidence type="ECO:0000256" key="1">
    <source>
        <dbReference type="ARBA" id="ARBA00008779"/>
    </source>
</evidence>
<evidence type="ECO:0000256" key="3">
    <source>
        <dbReference type="ARBA" id="ARBA00022801"/>
    </source>
</evidence>
<evidence type="ECO:0000259" key="7">
    <source>
        <dbReference type="Pfam" id="PF00884"/>
    </source>
</evidence>
<keyword evidence="3" id="KW-0378">Hydrolase</keyword>
<dbReference type="InterPro" id="IPR024607">
    <property type="entry name" value="Sulfatase_CS"/>
</dbReference>
<evidence type="ECO:0000256" key="5">
    <source>
        <dbReference type="SAM" id="MobiDB-lite"/>
    </source>
</evidence>
<accession>A0ABY6UI59</accession>
<feature type="chain" id="PRO_5045386671" description="Sulfatase N-terminal domain-containing protein" evidence="6">
    <location>
        <begin position="20"/>
        <end position="591"/>
    </location>
</feature>
<feature type="region of interest" description="Disordered" evidence="5">
    <location>
        <begin position="549"/>
        <end position="571"/>
    </location>
</feature>
<dbReference type="Proteomes" id="UP000766486">
    <property type="component" value="Unassembled WGS sequence"/>
</dbReference>
<feature type="domain" description="Sulfatase N-terminal" evidence="7">
    <location>
        <begin position="29"/>
        <end position="337"/>
    </location>
</feature>
<comment type="similarity">
    <text evidence="1">Belongs to the sulfatase family.</text>
</comment>
<sequence length="591" mass="67269">MVPLLALLLITILGRQSFAASPTCNAQRPNIVFIFTDDQDLHLNSLDYMKSLQDLIVDNGTTFTKHFATVSNCCPSRASLLRGQHGHNTNITHVRNPGGNYQKWRLMGEDNNYLPIWLKNAGYRTEYIGKFLNGYSKALYKYSPKGWDHMDALVDPWVYDFNRPVFSANGDTPILFQGYHQTDVLRAKTIARLKYLTEKQDKPFYLTLGTVAPHVRTGGNLPIAQVRHQQDFLDATAPRTKNFNPSQAYTDQKPSWLKEFKALNQSQLDRIDEHYLVFSADNGYHMGQHRAGAGKTLPYITDTNVPFIVRGPDVPRGIISTLPSKHLDLAPTFLEIACIDESEYPAFLDGRSLLSNWHNPRNQTDPKHHDIINIEFWGGGESELPGQSGHTNNSYKAIRVIGTDSSWLYTKWCTGDTELYDTLNDPWELNNLAHESNDPDQETKRLMQRLNGILLVTKSCQQDNCRNPWTVLQNHCKAEDPNCPDGDIFSNLEAAMDIKYDAFFQSLPEFNFKECLLVQVADNEEPFLPASSKKLGGDFREHVDRYVDPTTNSTKEVPYNSQQQGTKEQRDVQIEEMMKKARRLTSEELGT</sequence>
<name>A0ABY6UI59_BIOOC</name>
<gene>
    <name evidence="8" type="ORF">CLO192961_LOCUS296265</name>
</gene>
<reference evidence="8 9" key="1">
    <citation type="submission" date="2019-06" db="EMBL/GenBank/DDBJ databases">
        <authorList>
            <person name="Broberg M."/>
        </authorList>
    </citation>
    <scope>NUCLEOTIDE SEQUENCE [LARGE SCALE GENOMIC DNA]</scope>
</reference>
<comment type="caution">
    <text evidence="8">The sequence shown here is derived from an EMBL/GenBank/DDBJ whole genome shotgun (WGS) entry which is preliminary data.</text>
</comment>
<dbReference type="EMBL" id="CABFNS010000826">
    <property type="protein sequence ID" value="VUC30916.1"/>
    <property type="molecule type" value="Genomic_DNA"/>
</dbReference>
<keyword evidence="2 6" id="KW-0732">Signal</keyword>